<comment type="function">
    <text evidence="7">Mitochondrial ribosome (mitoribosome) assembly factor. Binds at the interface of the head and body domains of the mitochondrial small ribosomal subunit (mt-SSU), occluding the mRNA channel and preventing compaction of the head domain towards the body. Probable inactive methyltransferase: retains the characteristic folding and ability to bind S-adenosyl-L-methionine, but it probably lost its methyltransferase activity.</text>
</comment>
<keyword evidence="6" id="KW-0496">Mitochondrion</keyword>
<dbReference type="GO" id="GO:0003735">
    <property type="term" value="F:structural constituent of ribosome"/>
    <property type="evidence" value="ECO:0007669"/>
    <property type="project" value="TreeGrafter"/>
</dbReference>
<dbReference type="GO" id="GO:0046872">
    <property type="term" value="F:metal ion binding"/>
    <property type="evidence" value="ECO:0007669"/>
    <property type="project" value="UniProtKB-KW"/>
</dbReference>
<dbReference type="Proteomes" id="UP000799444">
    <property type="component" value="Unassembled WGS sequence"/>
</dbReference>
<accession>A0A9P4V803</accession>
<dbReference type="PANTHER" id="PTHR13184">
    <property type="entry name" value="37S RIBOSOMAL PROTEIN S22"/>
    <property type="match status" value="1"/>
</dbReference>
<dbReference type="EMBL" id="ML996097">
    <property type="protein sequence ID" value="KAF2741494.1"/>
    <property type="molecule type" value="Genomic_DNA"/>
</dbReference>
<dbReference type="GO" id="GO:0006412">
    <property type="term" value="P:translation"/>
    <property type="evidence" value="ECO:0007669"/>
    <property type="project" value="InterPro"/>
</dbReference>
<keyword evidence="3" id="KW-0809">Transit peptide</keyword>
<feature type="compositionally biased region" description="Basic and acidic residues" evidence="8">
    <location>
        <begin position="766"/>
        <end position="780"/>
    </location>
</feature>
<proteinExistence type="predicted"/>
<dbReference type="InterPro" id="IPR052571">
    <property type="entry name" value="Mt_RNA_Methyltransferase"/>
</dbReference>
<evidence type="ECO:0000256" key="1">
    <source>
        <dbReference type="ARBA" id="ARBA00004173"/>
    </source>
</evidence>
<name>A0A9P4V803_9PLEO</name>
<reference evidence="9" key="1">
    <citation type="journal article" date="2020" name="Stud. Mycol.">
        <title>101 Dothideomycetes genomes: a test case for predicting lifestyles and emergence of pathogens.</title>
        <authorList>
            <person name="Haridas S."/>
            <person name="Albert R."/>
            <person name="Binder M."/>
            <person name="Bloem J."/>
            <person name="Labutti K."/>
            <person name="Salamov A."/>
            <person name="Andreopoulos B."/>
            <person name="Baker S."/>
            <person name="Barry K."/>
            <person name="Bills G."/>
            <person name="Bluhm B."/>
            <person name="Cannon C."/>
            <person name="Castanera R."/>
            <person name="Culley D."/>
            <person name="Daum C."/>
            <person name="Ezra D."/>
            <person name="Gonzalez J."/>
            <person name="Henrissat B."/>
            <person name="Kuo A."/>
            <person name="Liang C."/>
            <person name="Lipzen A."/>
            <person name="Lutzoni F."/>
            <person name="Magnuson J."/>
            <person name="Mondo S."/>
            <person name="Nolan M."/>
            <person name="Ohm R."/>
            <person name="Pangilinan J."/>
            <person name="Park H.-J."/>
            <person name="Ramirez L."/>
            <person name="Alfaro M."/>
            <person name="Sun H."/>
            <person name="Tritt A."/>
            <person name="Yoshinaga Y."/>
            <person name="Zwiers L.-H."/>
            <person name="Turgeon B."/>
            <person name="Goodwin S."/>
            <person name="Spatafora J."/>
            <person name="Crous P."/>
            <person name="Grigoriev I."/>
        </authorList>
    </citation>
    <scope>NUCLEOTIDE SEQUENCE</scope>
    <source>
        <strain evidence="9">CBS 125425</strain>
    </source>
</reference>
<sequence length="799" mass="89496">MASNWGISGAAALGGGAFWELSWVVDEDPAAVIVIEGSGGKISSFFANSLRNIYHGATATSVRTINHLRGGTPNTHRQTLPFRPLSTSRRVREHQRVDPAENAVRNARQLYGDTLPRGQLSEDEYVIYERLYGTPVFVEDIEDRENRKTGEEIVAEELLDGSTVLLRKGPNGEFEEVDMLGDVEELIDDGENEVAEEGENTDEMPRSETEWEAVRDENSAKYHQKIYDSSFPEADDFEQEAEDDGFMRAHPLTKAGQFALSPSTVYLPKETFVDPVSTLLTRANHKHLAESANRIFGGRGLPFSATTASASLKKEQKPIPIDPSCSSLDSIEGDAYMAAVMPGTFAAVMSTLVEVRRRLGTPWIEHLLQKKGGPLVLDAGSAGAGILAWHEVLKAEWQRMDEQSGAVSQEAAPLGKATVLTGSEVLRHRASRLLDNTTFIPHLPDVGTPGKEDNLQQPRKLYDLIIAPHTLWPLNQEYLRKEQVEKYWSLLNPKGGVLILLEKGLPRGFEVIAAARQHLLDKRIASPQSTEVEVPVEEQAVKPEDDTRFTQKEIGMIIAPCTNHNTCPMYQSPGVSQGRKDFCYFSQRYIRPPYLQRILEAKDRNHENVQFSYVALQRGRDQRLPLYDLNGKGVVQNAETTDEAFEGHEWNSESELRTTADVNPLSFPRLMLPPLKRRGHIILDVCTPSGKLERWTVPRSFSKQAFRDARKARWGDLWALGAKTRIPRAVRLGNPRDEFDKKGRRIKKPKQQIINVDIGDQGFEGMKAKQDGRYAQDRKIRGSGGRKGRKQKPIDILDD</sequence>
<dbReference type="OrthoDB" id="421327at2759"/>
<organism evidence="9 10">
    <name type="scientific">Polyplosphaeria fusca</name>
    <dbReference type="NCBI Taxonomy" id="682080"/>
    <lineage>
        <taxon>Eukaryota</taxon>
        <taxon>Fungi</taxon>
        <taxon>Dikarya</taxon>
        <taxon>Ascomycota</taxon>
        <taxon>Pezizomycotina</taxon>
        <taxon>Dothideomycetes</taxon>
        <taxon>Pleosporomycetidae</taxon>
        <taxon>Pleosporales</taxon>
        <taxon>Tetraplosphaeriaceae</taxon>
        <taxon>Polyplosphaeria</taxon>
    </lineage>
</organism>
<evidence type="ECO:0000256" key="6">
    <source>
        <dbReference type="ARBA" id="ARBA00023128"/>
    </source>
</evidence>
<gene>
    <name evidence="9" type="ORF">EJ04DRAFT_518036</name>
</gene>
<dbReference type="PANTHER" id="PTHR13184:SF5">
    <property type="entry name" value="METHYLTRANSFERASE-LIKE PROTEIN 17, MITOCHONDRIAL"/>
    <property type="match status" value="1"/>
</dbReference>
<keyword evidence="5" id="KW-0411">Iron-sulfur</keyword>
<dbReference type="GO" id="GO:0005763">
    <property type="term" value="C:mitochondrial small ribosomal subunit"/>
    <property type="evidence" value="ECO:0007669"/>
    <property type="project" value="TreeGrafter"/>
</dbReference>
<evidence type="ECO:0000256" key="8">
    <source>
        <dbReference type="SAM" id="MobiDB-lite"/>
    </source>
</evidence>
<evidence type="ECO:0000256" key="2">
    <source>
        <dbReference type="ARBA" id="ARBA00022723"/>
    </source>
</evidence>
<comment type="subcellular location">
    <subcellularLocation>
        <location evidence="1">Mitochondrion</location>
    </subcellularLocation>
</comment>
<evidence type="ECO:0000256" key="3">
    <source>
        <dbReference type="ARBA" id="ARBA00022946"/>
    </source>
</evidence>
<dbReference type="GO" id="GO:0008168">
    <property type="term" value="F:methyltransferase activity"/>
    <property type="evidence" value="ECO:0007669"/>
    <property type="project" value="InterPro"/>
</dbReference>
<evidence type="ECO:0000256" key="7">
    <source>
        <dbReference type="ARBA" id="ARBA00045681"/>
    </source>
</evidence>
<dbReference type="Pfam" id="PF09243">
    <property type="entry name" value="Rsm22"/>
    <property type="match status" value="2"/>
</dbReference>
<keyword evidence="10" id="KW-1185">Reference proteome</keyword>
<comment type="caution">
    <text evidence="9">The sequence shown here is derived from an EMBL/GenBank/DDBJ whole genome shotgun (WGS) entry which is preliminary data.</text>
</comment>
<keyword evidence="4" id="KW-0408">Iron</keyword>
<dbReference type="InterPro" id="IPR015324">
    <property type="entry name" value="Ribosomal_Rsm22-like"/>
</dbReference>
<protein>
    <submittedName>
        <fullName evidence="9">Uncharacterized protein</fullName>
    </submittedName>
</protein>
<evidence type="ECO:0000313" key="10">
    <source>
        <dbReference type="Proteomes" id="UP000799444"/>
    </source>
</evidence>
<dbReference type="GO" id="GO:0051536">
    <property type="term" value="F:iron-sulfur cluster binding"/>
    <property type="evidence" value="ECO:0007669"/>
    <property type="project" value="UniProtKB-KW"/>
</dbReference>
<feature type="region of interest" description="Disordered" evidence="8">
    <location>
        <begin position="759"/>
        <end position="799"/>
    </location>
</feature>
<evidence type="ECO:0000256" key="5">
    <source>
        <dbReference type="ARBA" id="ARBA00023014"/>
    </source>
</evidence>
<evidence type="ECO:0000313" key="9">
    <source>
        <dbReference type="EMBL" id="KAF2741494.1"/>
    </source>
</evidence>
<dbReference type="AlphaFoldDB" id="A0A9P4V803"/>
<keyword evidence="2" id="KW-0479">Metal-binding</keyword>
<evidence type="ECO:0000256" key="4">
    <source>
        <dbReference type="ARBA" id="ARBA00023004"/>
    </source>
</evidence>